<evidence type="ECO:0000259" key="4">
    <source>
        <dbReference type="Pfam" id="PF00294"/>
    </source>
</evidence>
<dbReference type="InterPro" id="IPR029056">
    <property type="entry name" value="Ribokinase-like"/>
</dbReference>
<gene>
    <name evidence="5" type="ORF">RRU01S_29_01020</name>
</gene>
<protein>
    <recommendedName>
        <fullName evidence="4">Carbohydrate kinase PfkB domain-containing protein</fullName>
    </recommendedName>
</protein>
<keyword evidence="2" id="KW-0808">Transferase</keyword>
<keyword evidence="3" id="KW-0418">Kinase</keyword>
<dbReference type="Gene3D" id="3.40.1190.20">
    <property type="match status" value="1"/>
</dbReference>
<dbReference type="InterPro" id="IPR050306">
    <property type="entry name" value="PfkB_Carbo_kinase"/>
</dbReference>
<name>A0A081D239_9HYPH</name>
<dbReference type="SUPFAM" id="SSF53613">
    <property type="entry name" value="Ribokinase-like"/>
    <property type="match status" value="1"/>
</dbReference>
<evidence type="ECO:0000313" key="5">
    <source>
        <dbReference type="EMBL" id="GAK72985.1"/>
    </source>
</evidence>
<dbReference type="PROSITE" id="PS00584">
    <property type="entry name" value="PFKB_KINASES_2"/>
    <property type="match status" value="1"/>
</dbReference>
<evidence type="ECO:0000256" key="3">
    <source>
        <dbReference type="ARBA" id="ARBA00022777"/>
    </source>
</evidence>
<evidence type="ECO:0000313" key="6">
    <source>
        <dbReference type="Proteomes" id="UP000028701"/>
    </source>
</evidence>
<sequence length="290" mass="30749">MSGIVVTGYASLDHVIVLDGDVRAGCTTTILSRPPKAWPRLGGGPAYVTQSVARSFSGFVAPISWIGGDGPGDLYLDQLRDSGVSVDGIAKVDGARTPVSVLAYDPHGDCAVLYDPGLPPSIVLTDAQRALIRGADWIGVTIGPKIVTDELLDIIRPEQKLAWVVKNDPRAITPEQVAALVIRADLIFCNGRERAFLDSIREGIDRVRKDQILVETQGRLGAGFIRGSESRFVAAEPVDVTDPTGAGDTFAGGVIAAIMNGEKNLDVIGHTGNAAARKLLLERKSEETES</sequence>
<evidence type="ECO:0000256" key="2">
    <source>
        <dbReference type="ARBA" id="ARBA00022679"/>
    </source>
</evidence>
<accession>A0A081D239</accession>
<feature type="domain" description="Carbohydrate kinase PfkB" evidence="4">
    <location>
        <begin position="4"/>
        <end position="280"/>
    </location>
</feature>
<dbReference type="OrthoDB" id="9776822at2"/>
<comment type="caution">
    <text evidence="5">The sequence shown here is derived from an EMBL/GenBank/DDBJ whole genome shotgun (WGS) entry which is preliminary data.</text>
</comment>
<dbReference type="Proteomes" id="UP000028701">
    <property type="component" value="Unassembled WGS sequence"/>
</dbReference>
<comment type="similarity">
    <text evidence="1">Belongs to the carbohydrate kinase PfkB family.</text>
</comment>
<organism evidence="5 6">
    <name type="scientific">Agrobacterium rubi TR3 = NBRC 13261</name>
    <dbReference type="NCBI Taxonomy" id="1368415"/>
    <lineage>
        <taxon>Bacteria</taxon>
        <taxon>Pseudomonadati</taxon>
        <taxon>Pseudomonadota</taxon>
        <taxon>Alphaproteobacteria</taxon>
        <taxon>Hyphomicrobiales</taxon>
        <taxon>Rhizobiaceae</taxon>
        <taxon>Rhizobium/Agrobacterium group</taxon>
        <taxon>Agrobacterium</taxon>
    </lineage>
</organism>
<reference evidence="5 6" key="1">
    <citation type="submission" date="2014-08" db="EMBL/GenBank/DDBJ databases">
        <title>Whole genome shotgun sequence of Rhizobium rubi NBRC 13261.</title>
        <authorList>
            <person name="Katano-Makiyama Y."/>
            <person name="Hosoyama A."/>
            <person name="Hashimoto M."/>
            <person name="Hosoyama Y."/>
            <person name="Noguchi M."/>
            <person name="Tsuchikane K."/>
            <person name="Uohara A."/>
            <person name="Ohji S."/>
            <person name="Ichikawa N."/>
            <person name="Kimura A."/>
            <person name="Yamazoe A."/>
            <person name="Fujita N."/>
        </authorList>
    </citation>
    <scope>NUCLEOTIDE SEQUENCE [LARGE SCALE GENOMIC DNA]</scope>
    <source>
        <strain evidence="5 6">NBRC 13261</strain>
    </source>
</reference>
<dbReference type="EMBL" id="BBJU01000029">
    <property type="protein sequence ID" value="GAK72985.1"/>
    <property type="molecule type" value="Genomic_DNA"/>
</dbReference>
<dbReference type="eggNOG" id="COG0524">
    <property type="taxonomic scope" value="Bacteria"/>
</dbReference>
<dbReference type="GO" id="GO:0016301">
    <property type="term" value="F:kinase activity"/>
    <property type="evidence" value="ECO:0007669"/>
    <property type="project" value="UniProtKB-KW"/>
</dbReference>
<dbReference type="AlphaFoldDB" id="A0A081D239"/>
<dbReference type="PANTHER" id="PTHR43085:SF57">
    <property type="entry name" value="CARBOHYDRATE KINASE PFKB DOMAIN-CONTAINING PROTEIN"/>
    <property type="match status" value="1"/>
</dbReference>
<dbReference type="InterPro" id="IPR002173">
    <property type="entry name" value="Carboh/pur_kinase_PfkB_CS"/>
</dbReference>
<dbReference type="Pfam" id="PF00294">
    <property type="entry name" value="PfkB"/>
    <property type="match status" value="1"/>
</dbReference>
<dbReference type="PANTHER" id="PTHR43085">
    <property type="entry name" value="HEXOKINASE FAMILY MEMBER"/>
    <property type="match status" value="1"/>
</dbReference>
<dbReference type="RefSeq" id="WP_045232404.1">
    <property type="nucleotide sequence ID" value="NZ_BBJU01000029.1"/>
</dbReference>
<proteinExistence type="inferred from homology"/>
<dbReference type="InterPro" id="IPR011611">
    <property type="entry name" value="PfkB_dom"/>
</dbReference>
<evidence type="ECO:0000256" key="1">
    <source>
        <dbReference type="ARBA" id="ARBA00010688"/>
    </source>
</evidence>